<reference evidence="5 6" key="1">
    <citation type="journal article" date="2024" name="G3 (Bethesda)">
        <title>Genome assembly of Hibiscus sabdariffa L. provides insights into metabolisms of medicinal natural products.</title>
        <authorList>
            <person name="Kim T."/>
        </authorList>
    </citation>
    <scope>NUCLEOTIDE SEQUENCE [LARGE SCALE GENOMIC DNA]</scope>
    <source>
        <strain evidence="5">TK-2024</strain>
        <tissue evidence="5">Old leaves</tissue>
    </source>
</reference>
<gene>
    <name evidence="5" type="ORF">V6N12_029245</name>
</gene>
<organism evidence="5 6">
    <name type="scientific">Hibiscus sabdariffa</name>
    <name type="common">roselle</name>
    <dbReference type="NCBI Taxonomy" id="183260"/>
    <lineage>
        <taxon>Eukaryota</taxon>
        <taxon>Viridiplantae</taxon>
        <taxon>Streptophyta</taxon>
        <taxon>Embryophyta</taxon>
        <taxon>Tracheophyta</taxon>
        <taxon>Spermatophyta</taxon>
        <taxon>Magnoliopsida</taxon>
        <taxon>eudicotyledons</taxon>
        <taxon>Gunneridae</taxon>
        <taxon>Pentapetalae</taxon>
        <taxon>rosids</taxon>
        <taxon>malvids</taxon>
        <taxon>Malvales</taxon>
        <taxon>Malvaceae</taxon>
        <taxon>Malvoideae</taxon>
        <taxon>Hibiscus</taxon>
    </lineage>
</organism>
<sequence length="618" mass="69709">MLHKPPFTLVGFSVFTSVLSQQCHSALCCDLELDVNGETDKIFMVDKFVLSFYAFFSDSSGFCNAFLSSRILVPPLDYIRNRTTLKFIADSNFSTQLPKNARFFHFLCRGLLHLSLVDSANLLGNLMDDTKNLKVVFHDFQEGAKGFELVARVCYDKGRTEITPTNVVLLNFAAQFMEMESGDGPRPCLLNQTRKSLDGIGFWTWSELLVALKECQELLSASNSSLILDKILDCVIGRLATLVVASPSKSSSETSSLRIRNSFPQISWWFEDLLFLNIDLIDKVIRMMISRNFDHGTVSKFLLCYRRSRFLSATLTEKCKIIEVIINLLSLLNRRSLPCKLLFGIFRVTSSLKISRNCKSILENLIGSQLDQATIDYLLVPSPHRRDYVYDVNLVLRLVKAFCKEGSCFVSAMRLKKVASLIDSFLVEVAADSHLNPSKFAALVMVLPDGARESHDRLFQAIDIYLEVHGGLCEEKKMRICCALNYAKLSTDALRHLARNSKFPSRIAIQVFLNQQSKLENLFEGINHLDTDTFTGPIFAGESIDEKASSDQILVYAKRTKLPSKAEQHDHVKLQGMQCRVTELEKYCGIMKTQIGNIPRTRLSSLGNNARFLPKLCS</sequence>
<evidence type="ECO:0000259" key="4">
    <source>
        <dbReference type="PROSITE" id="PS51649"/>
    </source>
</evidence>
<dbReference type="InterPro" id="IPR043454">
    <property type="entry name" value="NPH3/RPT2-like"/>
</dbReference>
<dbReference type="PANTHER" id="PTHR32370">
    <property type="entry name" value="OS12G0117600 PROTEIN"/>
    <property type="match status" value="1"/>
</dbReference>
<evidence type="ECO:0000256" key="1">
    <source>
        <dbReference type="ARBA" id="ARBA00022786"/>
    </source>
</evidence>
<comment type="similarity">
    <text evidence="2">Belongs to the NPH3 family.</text>
</comment>
<protein>
    <recommendedName>
        <fullName evidence="4">NPH3 domain-containing protein</fullName>
    </recommendedName>
</protein>
<evidence type="ECO:0000256" key="2">
    <source>
        <dbReference type="PROSITE-ProRule" id="PRU00982"/>
    </source>
</evidence>
<dbReference type="EMBL" id="JBBPBM010000041">
    <property type="protein sequence ID" value="KAK8524379.1"/>
    <property type="molecule type" value="Genomic_DNA"/>
</dbReference>
<keyword evidence="1" id="KW-0833">Ubl conjugation pathway</keyword>
<comment type="caution">
    <text evidence="5">The sequence shown here is derived from an EMBL/GenBank/DDBJ whole genome shotgun (WGS) entry which is preliminary data.</text>
</comment>
<feature type="signal peptide" evidence="3">
    <location>
        <begin position="1"/>
        <end position="20"/>
    </location>
</feature>
<proteinExistence type="inferred from homology"/>
<dbReference type="InterPro" id="IPR027356">
    <property type="entry name" value="NPH3_dom"/>
</dbReference>
<keyword evidence="6" id="KW-1185">Reference proteome</keyword>
<dbReference type="Proteomes" id="UP001472677">
    <property type="component" value="Unassembled WGS sequence"/>
</dbReference>
<dbReference type="PROSITE" id="PS51649">
    <property type="entry name" value="NPH3"/>
    <property type="match status" value="1"/>
</dbReference>
<dbReference type="Pfam" id="PF03000">
    <property type="entry name" value="NPH3"/>
    <property type="match status" value="1"/>
</dbReference>
<evidence type="ECO:0000313" key="6">
    <source>
        <dbReference type="Proteomes" id="UP001472677"/>
    </source>
</evidence>
<name>A0ABR2CVK0_9ROSI</name>
<accession>A0ABR2CVK0</accession>
<evidence type="ECO:0000256" key="3">
    <source>
        <dbReference type="SAM" id="SignalP"/>
    </source>
</evidence>
<feature type="chain" id="PRO_5046184595" description="NPH3 domain-containing protein" evidence="3">
    <location>
        <begin position="21"/>
        <end position="618"/>
    </location>
</feature>
<evidence type="ECO:0000313" key="5">
    <source>
        <dbReference type="EMBL" id="KAK8524379.1"/>
    </source>
</evidence>
<keyword evidence="3" id="KW-0732">Signal</keyword>
<feature type="domain" description="NPH3" evidence="4">
    <location>
        <begin position="267"/>
        <end position="518"/>
    </location>
</feature>